<sequence length="199" mass="23143">MLFQQLSFNNPTQKVDNNNTPNTTSLPSFSELLISIPSLPLDFKKQIITSPPIQSNNNYIYSKPLNHHQSHQSHHSHHSHHSQPFSNRLPTPPLSSTKTQFDLAQVREIKERDPKRKHVCKVCTRSFTTSGHLARHNRIHTGERKHLCPWPTCNARFARQDNCMQHYKTHTNGKNKRRSNNVNNNNYTLEHRYDSKALV</sequence>
<keyword evidence="12" id="KW-1185">Reference proteome</keyword>
<keyword evidence="6" id="KW-0862">Zinc</keyword>
<feature type="region of interest" description="Disordered" evidence="9">
    <location>
        <begin position="58"/>
        <end position="99"/>
    </location>
</feature>
<evidence type="ECO:0000256" key="8">
    <source>
        <dbReference type="PROSITE-ProRule" id="PRU00042"/>
    </source>
</evidence>
<dbReference type="Proteomes" id="UP001152885">
    <property type="component" value="Unassembled WGS sequence"/>
</dbReference>
<evidence type="ECO:0000256" key="5">
    <source>
        <dbReference type="ARBA" id="ARBA00022771"/>
    </source>
</evidence>
<protein>
    <recommendedName>
        <fullName evidence="10">C2H2-type domain-containing protein</fullName>
    </recommendedName>
</protein>
<name>A0A9W4XIP3_9ASCO</name>
<dbReference type="FunFam" id="3.30.160.60:FF:001382">
    <property type="entry name" value="Transcriptional repressor"/>
    <property type="match status" value="1"/>
</dbReference>
<dbReference type="GO" id="GO:0005667">
    <property type="term" value="C:transcription regulator complex"/>
    <property type="evidence" value="ECO:0007669"/>
    <property type="project" value="TreeGrafter"/>
</dbReference>
<feature type="compositionally biased region" description="Polar residues" evidence="9">
    <location>
        <begin position="1"/>
        <end position="16"/>
    </location>
</feature>
<dbReference type="PANTHER" id="PTHR14003">
    <property type="entry name" value="TRANSCRIPTIONAL REPRESSOR PROTEIN YY"/>
    <property type="match status" value="1"/>
</dbReference>
<keyword evidence="5 8" id="KW-0863">Zinc-finger</keyword>
<feature type="compositionally biased region" description="Basic residues" evidence="9">
    <location>
        <begin position="65"/>
        <end position="81"/>
    </location>
</feature>
<feature type="compositionally biased region" description="Polar residues" evidence="9">
    <location>
        <begin position="84"/>
        <end position="99"/>
    </location>
</feature>
<dbReference type="FunFam" id="3.30.160.60:FF:002160">
    <property type="entry name" value="Transcriptional regulator NRG1"/>
    <property type="match status" value="1"/>
</dbReference>
<evidence type="ECO:0000256" key="2">
    <source>
        <dbReference type="ARBA" id="ARBA00022491"/>
    </source>
</evidence>
<dbReference type="GO" id="GO:0000981">
    <property type="term" value="F:DNA-binding transcription factor activity, RNA polymerase II-specific"/>
    <property type="evidence" value="ECO:0007669"/>
    <property type="project" value="TreeGrafter"/>
</dbReference>
<evidence type="ECO:0000256" key="1">
    <source>
        <dbReference type="ARBA" id="ARBA00004123"/>
    </source>
</evidence>
<keyword evidence="3" id="KW-0479">Metal-binding</keyword>
<evidence type="ECO:0000256" key="9">
    <source>
        <dbReference type="SAM" id="MobiDB-lite"/>
    </source>
</evidence>
<feature type="compositionally biased region" description="Low complexity" evidence="9">
    <location>
        <begin position="17"/>
        <end position="26"/>
    </location>
</feature>
<dbReference type="GO" id="GO:0005634">
    <property type="term" value="C:nucleus"/>
    <property type="evidence" value="ECO:0007669"/>
    <property type="project" value="UniProtKB-SubCell"/>
</dbReference>
<dbReference type="AlphaFoldDB" id="A0A9W4XIP3"/>
<dbReference type="GO" id="GO:0000122">
    <property type="term" value="P:negative regulation of transcription by RNA polymerase II"/>
    <property type="evidence" value="ECO:0007669"/>
    <property type="project" value="UniProtKB-ARBA"/>
</dbReference>
<dbReference type="GO" id="GO:0000785">
    <property type="term" value="C:chromatin"/>
    <property type="evidence" value="ECO:0007669"/>
    <property type="project" value="TreeGrafter"/>
</dbReference>
<reference evidence="11" key="1">
    <citation type="submission" date="2022-12" db="EMBL/GenBank/DDBJ databases">
        <authorList>
            <person name="Brejova B."/>
        </authorList>
    </citation>
    <scope>NUCLEOTIDE SEQUENCE</scope>
</reference>
<gene>
    <name evidence="11" type="ORF">CANVERA_P4881</name>
</gene>
<evidence type="ECO:0000313" key="12">
    <source>
        <dbReference type="Proteomes" id="UP001152885"/>
    </source>
</evidence>
<dbReference type="PROSITE" id="PS00028">
    <property type="entry name" value="ZINC_FINGER_C2H2_1"/>
    <property type="match status" value="2"/>
</dbReference>
<evidence type="ECO:0000256" key="4">
    <source>
        <dbReference type="ARBA" id="ARBA00022737"/>
    </source>
</evidence>
<evidence type="ECO:0000256" key="7">
    <source>
        <dbReference type="ARBA" id="ARBA00023242"/>
    </source>
</evidence>
<keyword evidence="7" id="KW-0539">Nucleus</keyword>
<keyword evidence="2" id="KW-0678">Repressor</keyword>
<dbReference type="GO" id="GO:0000978">
    <property type="term" value="F:RNA polymerase II cis-regulatory region sequence-specific DNA binding"/>
    <property type="evidence" value="ECO:0007669"/>
    <property type="project" value="TreeGrafter"/>
</dbReference>
<dbReference type="InterPro" id="IPR013087">
    <property type="entry name" value="Znf_C2H2_type"/>
</dbReference>
<feature type="domain" description="C2H2-type" evidence="10">
    <location>
        <begin position="146"/>
        <end position="175"/>
    </location>
</feature>
<dbReference type="GO" id="GO:0008270">
    <property type="term" value="F:zinc ion binding"/>
    <property type="evidence" value="ECO:0007669"/>
    <property type="project" value="UniProtKB-KW"/>
</dbReference>
<dbReference type="SMART" id="SM00355">
    <property type="entry name" value="ZnF_C2H2"/>
    <property type="match status" value="2"/>
</dbReference>
<proteinExistence type="predicted"/>
<feature type="region of interest" description="Disordered" evidence="9">
    <location>
        <begin position="1"/>
        <end position="26"/>
    </location>
</feature>
<dbReference type="GO" id="GO:0060258">
    <property type="term" value="P:negative regulation of filamentous growth"/>
    <property type="evidence" value="ECO:0007669"/>
    <property type="project" value="UniProtKB-ARBA"/>
</dbReference>
<dbReference type="Gene3D" id="3.30.160.60">
    <property type="entry name" value="Classic Zinc Finger"/>
    <property type="match status" value="2"/>
</dbReference>
<keyword evidence="4" id="KW-0677">Repeat</keyword>
<dbReference type="PANTHER" id="PTHR14003:SF19">
    <property type="entry name" value="YY2 TRANSCRIPTION FACTOR"/>
    <property type="match status" value="1"/>
</dbReference>
<evidence type="ECO:0000259" key="10">
    <source>
        <dbReference type="PROSITE" id="PS50157"/>
    </source>
</evidence>
<evidence type="ECO:0000256" key="6">
    <source>
        <dbReference type="ARBA" id="ARBA00022833"/>
    </source>
</evidence>
<dbReference type="EMBL" id="CANTUO010000006">
    <property type="protein sequence ID" value="CAI5760371.1"/>
    <property type="molecule type" value="Genomic_DNA"/>
</dbReference>
<organism evidence="11 12">
    <name type="scientific">Candida verbasci</name>
    <dbReference type="NCBI Taxonomy" id="1227364"/>
    <lineage>
        <taxon>Eukaryota</taxon>
        <taxon>Fungi</taxon>
        <taxon>Dikarya</taxon>
        <taxon>Ascomycota</taxon>
        <taxon>Saccharomycotina</taxon>
        <taxon>Pichiomycetes</taxon>
        <taxon>Debaryomycetaceae</taxon>
        <taxon>Candida/Lodderomyces clade</taxon>
        <taxon>Candida</taxon>
    </lineage>
</organism>
<dbReference type="SUPFAM" id="SSF57667">
    <property type="entry name" value="beta-beta-alpha zinc fingers"/>
    <property type="match status" value="1"/>
</dbReference>
<dbReference type="OrthoDB" id="6365676at2759"/>
<comment type="caution">
    <text evidence="11">The sequence shown here is derived from an EMBL/GenBank/DDBJ whole genome shotgun (WGS) entry which is preliminary data.</text>
</comment>
<dbReference type="InterPro" id="IPR036236">
    <property type="entry name" value="Znf_C2H2_sf"/>
</dbReference>
<feature type="domain" description="C2H2-type" evidence="10">
    <location>
        <begin position="118"/>
        <end position="145"/>
    </location>
</feature>
<evidence type="ECO:0000256" key="3">
    <source>
        <dbReference type="ARBA" id="ARBA00022723"/>
    </source>
</evidence>
<accession>A0A9W4XIP3</accession>
<evidence type="ECO:0000313" key="11">
    <source>
        <dbReference type="EMBL" id="CAI5760371.1"/>
    </source>
</evidence>
<comment type="subcellular location">
    <subcellularLocation>
        <location evidence="1">Nucleus</location>
    </subcellularLocation>
</comment>
<dbReference type="PROSITE" id="PS50157">
    <property type="entry name" value="ZINC_FINGER_C2H2_2"/>
    <property type="match status" value="2"/>
</dbReference>